<keyword evidence="1" id="KW-1133">Transmembrane helix</keyword>
<sequence>MHRILSKIPASRFTPHIEQLVTRSQCGFIPGRNIMENFLYAQQLLHFANKENIQLGVLKADLHKAFDTLNWSFIRKVLAAIGLPPQFIIGSQIVFFMAGRE</sequence>
<proteinExistence type="predicted"/>
<evidence type="ECO:0000259" key="2">
    <source>
        <dbReference type="Pfam" id="PF00078"/>
    </source>
</evidence>
<evidence type="ECO:0000313" key="3">
    <source>
        <dbReference type="EMBL" id="KAJ1703332.1"/>
    </source>
</evidence>
<dbReference type="Pfam" id="PF00078">
    <property type="entry name" value="RVT_1"/>
    <property type="match status" value="1"/>
</dbReference>
<gene>
    <name evidence="3" type="ORF">LUZ63_003111</name>
</gene>
<feature type="domain" description="Reverse transcriptase" evidence="2">
    <location>
        <begin position="3"/>
        <end position="91"/>
    </location>
</feature>
<keyword evidence="1" id="KW-0472">Membrane</keyword>
<accession>A0A9Q0HYP9</accession>
<dbReference type="InterPro" id="IPR000477">
    <property type="entry name" value="RT_dom"/>
</dbReference>
<protein>
    <recommendedName>
        <fullName evidence="2">Reverse transcriptase domain-containing protein</fullName>
    </recommendedName>
</protein>
<name>A0A9Q0HYP9_9POAL</name>
<dbReference type="PANTHER" id="PTHR19446">
    <property type="entry name" value="REVERSE TRANSCRIPTASES"/>
    <property type="match status" value="1"/>
</dbReference>
<organism evidence="3 4">
    <name type="scientific">Rhynchospora breviuscula</name>
    <dbReference type="NCBI Taxonomy" id="2022672"/>
    <lineage>
        <taxon>Eukaryota</taxon>
        <taxon>Viridiplantae</taxon>
        <taxon>Streptophyta</taxon>
        <taxon>Embryophyta</taxon>
        <taxon>Tracheophyta</taxon>
        <taxon>Spermatophyta</taxon>
        <taxon>Magnoliopsida</taxon>
        <taxon>Liliopsida</taxon>
        <taxon>Poales</taxon>
        <taxon>Cyperaceae</taxon>
        <taxon>Cyperoideae</taxon>
        <taxon>Rhynchosporeae</taxon>
        <taxon>Rhynchospora</taxon>
    </lineage>
</organism>
<keyword evidence="4" id="KW-1185">Reference proteome</keyword>
<dbReference type="Proteomes" id="UP001151287">
    <property type="component" value="Unassembled WGS sequence"/>
</dbReference>
<dbReference type="AlphaFoldDB" id="A0A9Q0HYP9"/>
<comment type="caution">
    <text evidence="3">The sequence shown here is derived from an EMBL/GenBank/DDBJ whole genome shotgun (WGS) entry which is preliminary data.</text>
</comment>
<reference evidence="3" key="1">
    <citation type="journal article" date="2022" name="Cell">
        <title>Repeat-based holocentromeres influence genome architecture and karyotype evolution.</title>
        <authorList>
            <person name="Hofstatter P.G."/>
            <person name="Thangavel G."/>
            <person name="Lux T."/>
            <person name="Neumann P."/>
            <person name="Vondrak T."/>
            <person name="Novak P."/>
            <person name="Zhang M."/>
            <person name="Costa L."/>
            <person name="Castellani M."/>
            <person name="Scott A."/>
            <person name="Toegelov H."/>
            <person name="Fuchs J."/>
            <person name="Mata-Sucre Y."/>
            <person name="Dias Y."/>
            <person name="Vanzela A.L.L."/>
            <person name="Huettel B."/>
            <person name="Almeida C.C.S."/>
            <person name="Simkova H."/>
            <person name="Souza G."/>
            <person name="Pedrosa-Harand A."/>
            <person name="Macas J."/>
            <person name="Mayer K.F.X."/>
            <person name="Houben A."/>
            <person name="Marques A."/>
        </authorList>
    </citation>
    <scope>NUCLEOTIDE SEQUENCE</scope>
    <source>
        <tissue evidence="3">Leaves</tissue>
    </source>
</reference>
<dbReference type="OrthoDB" id="694486at2759"/>
<feature type="transmembrane region" description="Helical" evidence="1">
    <location>
        <begin position="77"/>
        <end position="98"/>
    </location>
</feature>
<dbReference type="EMBL" id="JAMQYH010000001">
    <property type="protein sequence ID" value="KAJ1703332.1"/>
    <property type="molecule type" value="Genomic_DNA"/>
</dbReference>
<evidence type="ECO:0000313" key="4">
    <source>
        <dbReference type="Proteomes" id="UP001151287"/>
    </source>
</evidence>
<keyword evidence="1" id="KW-0812">Transmembrane</keyword>
<evidence type="ECO:0000256" key="1">
    <source>
        <dbReference type="SAM" id="Phobius"/>
    </source>
</evidence>